<keyword evidence="2" id="KW-1185">Reference proteome</keyword>
<name>A0AA86SQN8_9FABA</name>
<accession>A0AA86SQN8</accession>
<evidence type="ECO:0000313" key="2">
    <source>
        <dbReference type="Proteomes" id="UP001189624"/>
    </source>
</evidence>
<proteinExistence type="predicted"/>
<protein>
    <submittedName>
        <fullName evidence="1">Uncharacterized protein</fullName>
    </submittedName>
</protein>
<organism evidence="1 2">
    <name type="scientific">Sphenostylis stenocarpa</name>
    <dbReference type="NCBI Taxonomy" id="92480"/>
    <lineage>
        <taxon>Eukaryota</taxon>
        <taxon>Viridiplantae</taxon>
        <taxon>Streptophyta</taxon>
        <taxon>Embryophyta</taxon>
        <taxon>Tracheophyta</taxon>
        <taxon>Spermatophyta</taxon>
        <taxon>Magnoliopsida</taxon>
        <taxon>eudicotyledons</taxon>
        <taxon>Gunneridae</taxon>
        <taxon>Pentapetalae</taxon>
        <taxon>rosids</taxon>
        <taxon>fabids</taxon>
        <taxon>Fabales</taxon>
        <taxon>Fabaceae</taxon>
        <taxon>Papilionoideae</taxon>
        <taxon>50 kb inversion clade</taxon>
        <taxon>NPAAA clade</taxon>
        <taxon>indigoferoid/millettioid clade</taxon>
        <taxon>Phaseoleae</taxon>
        <taxon>Sphenostylis</taxon>
    </lineage>
</organism>
<evidence type="ECO:0000313" key="1">
    <source>
        <dbReference type="EMBL" id="CAJ1965474.1"/>
    </source>
</evidence>
<sequence>MGPPKTLMVYSNSNLVEKELLPLPTPSTPSSFHNSQTSLETINCVLFYHSFSSKVRE</sequence>
<dbReference type="Gramene" id="rna-AYBTSS11_LOCUS20861">
    <property type="protein sequence ID" value="CAJ1965474.1"/>
    <property type="gene ID" value="gene-AYBTSS11_LOCUS20861"/>
</dbReference>
<dbReference type="EMBL" id="OY731403">
    <property type="protein sequence ID" value="CAJ1965474.1"/>
    <property type="molecule type" value="Genomic_DNA"/>
</dbReference>
<gene>
    <name evidence="1" type="ORF">AYBTSS11_LOCUS20861</name>
</gene>
<reference evidence="1" key="1">
    <citation type="submission" date="2023-10" db="EMBL/GenBank/DDBJ databases">
        <authorList>
            <person name="Domelevo Entfellner J.-B."/>
        </authorList>
    </citation>
    <scope>NUCLEOTIDE SEQUENCE</scope>
</reference>
<dbReference type="Proteomes" id="UP001189624">
    <property type="component" value="Chromosome 6"/>
</dbReference>
<dbReference type="AlphaFoldDB" id="A0AA86SQN8"/>